<dbReference type="PANTHER" id="PTHR20900:SF0">
    <property type="entry name" value="NADH DEHYDROGENASE [UBIQUINONE] 1 BETA SUBCOMPLEX SUBUNIT 7"/>
    <property type="match status" value="1"/>
</dbReference>
<evidence type="ECO:0000313" key="13">
    <source>
        <dbReference type="EMBL" id="KIJ41474.1"/>
    </source>
</evidence>
<evidence type="ECO:0000256" key="3">
    <source>
        <dbReference type="ARBA" id="ARBA00004637"/>
    </source>
</evidence>
<keyword evidence="9" id="KW-0249">Electron transport</keyword>
<keyword evidence="12" id="KW-1015">Disulfide bond</keyword>
<sequence>MAQSSTTASQEEMKANRLPLGYRDNCSALLIPLNKCRRQNLYLPWHCDHERHEYERCQYFDFLRRSKELSKQRQEGADTASSS</sequence>
<reference evidence="13 14" key="1">
    <citation type="submission" date="2014-06" db="EMBL/GenBank/DDBJ databases">
        <title>Evolutionary Origins and Diversification of the Mycorrhizal Mutualists.</title>
        <authorList>
            <consortium name="DOE Joint Genome Institute"/>
            <consortium name="Mycorrhizal Genomics Consortium"/>
            <person name="Kohler A."/>
            <person name="Kuo A."/>
            <person name="Nagy L.G."/>
            <person name="Floudas D."/>
            <person name="Copeland A."/>
            <person name="Barry K.W."/>
            <person name="Cichocki N."/>
            <person name="Veneault-Fourrey C."/>
            <person name="LaButti K."/>
            <person name="Lindquist E.A."/>
            <person name="Lipzen A."/>
            <person name="Lundell T."/>
            <person name="Morin E."/>
            <person name="Murat C."/>
            <person name="Riley R."/>
            <person name="Ohm R."/>
            <person name="Sun H."/>
            <person name="Tunlid A."/>
            <person name="Henrissat B."/>
            <person name="Grigoriev I.V."/>
            <person name="Hibbett D.S."/>
            <person name="Martin F."/>
        </authorList>
    </citation>
    <scope>NUCLEOTIDE SEQUENCE [LARGE SCALE GENOMIC DNA]</scope>
    <source>
        <strain evidence="13 14">SS14</strain>
    </source>
</reference>
<dbReference type="EMBL" id="KN837136">
    <property type="protein sequence ID" value="KIJ41474.1"/>
    <property type="molecule type" value="Genomic_DNA"/>
</dbReference>
<keyword evidence="8" id="KW-0999">Mitochondrion inner membrane</keyword>
<keyword evidence="6" id="KW-0813">Transport</keyword>
<dbReference type="GO" id="GO:0005743">
    <property type="term" value="C:mitochondrial inner membrane"/>
    <property type="evidence" value="ECO:0007669"/>
    <property type="project" value="UniProtKB-SubCell"/>
</dbReference>
<keyword evidence="14" id="KW-1185">Reference proteome</keyword>
<dbReference type="Proteomes" id="UP000054279">
    <property type="component" value="Unassembled WGS sequence"/>
</dbReference>
<dbReference type="InterPro" id="IPR008698">
    <property type="entry name" value="NDUB7"/>
</dbReference>
<keyword evidence="7" id="KW-0679">Respiratory chain</keyword>
<organism evidence="13 14">
    <name type="scientific">Sphaerobolus stellatus (strain SS14)</name>
    <dbReference type="NCBI Taxonomy" id="990650"/>
    <lineage>
        <taxon>Eukaryota</taxon>
        <taxon>Fungi</taxon>
        <taxon>Dikarya</taxon>
        <taxon>Basidiomycota</taxon>
        <taxon>Agaricomycotina</taxon>
        <taxon>Agaricomycetes</taxon>
        <taxon>Phallomycetidae</taxon>
        <taxon>Geastrales</taxon>
        <taxon>Sphaerobolaceae</taxon>
        <taxon>Sphaerobolus</taxon>
    </lineage>
</organism>
<proteinExistence type="inferred from homology"/>
<evidence type="ECO:0000256" key="6">
    <source>
        <dbReference type="ARBA" id="ARBA00022448"/>
    </source>
</evidence>
<dbReference type="PROSITE" id="PS51808">
    <property type="entry name" value="CHCH"/>
    <property type="match status" value="1"/>
</dbReference>
<evidence type="ECO:0000256" key="4">
    <source>
        <dbReference type="ARBA" id="ARBA00008006"/>
    </source>
</evidence>
<comment type="similarity">
    <text evidence="4">Belongs to the complex I NDUFB7 subunit family.</text>
</comment>
<dbReference type="PANTHER" id="PTHR20900">
    <property type="entry name" value="NADH:UBIQUINONE OXIDOREDUCTASE B18-LIKE SUBUNIT"/>
    <property type="match status" value="1"/>
</dbReference>
<name>A0A0C9V3I3_SPHS4</name>
<dbReference type="GO" id="GO:0005758">
    <property type="term" value="C:mitochondrial intermembrane space"/>
    <property type="evidence" value="ECO:0007669"/>
    <property type="project" value="UniProtKB-SubCell"/>
</dbReference>
<dbReference type="HOGENOM" id="CLU_154847_3_0_1"/>
<evidence type="ECO:0000313" key="14">
    <source>
        <dbReference type="Proteomes" id="UP000054279"/>
    </source>
</evidence>
<evidence type="ECO:0000256" key="10">
    <source>
        <dbReference type="ARBA" id="ARBA00023128"/>
    </source>
</evidence>
<gene>
    <name evidence="13" type="ORF">M422DRAFT_209198</name>
</gene>
<dbReference type="AlphaFoldDB" id="A0A0C9V3I3"/>
<keyword evidence="10" id="KW-0496">Mitochondrion</keyword>
<evidence type="ECO:0000256" key="5">
    <source>
        <dbReference type="ARBA" id="ARBA00018677"/>
    </source>
</evidence>
<evidence type="ECO:0000256" key="7">
    <source>
        <dbReference type="ARBA" id="ARBA00022660"/>
    </source>
</evidence>
<comment type="function">
    <text evidence="1">Accessory subunit of the mitochondrial membrane respiratory chain NADH dehydrogenase (Complex I), that is believed not to be involved in catalysis. Complex I functions in the transfer of electrons from NADH to the respiratory chain. The immediate electron acceptor for the enzyme is believed to be ubiquinone.</text>
</comment>
<comment type="subcellular location">
    <subcellularLocation>
        <location evidence="3">Mitochondrion inner membrane</location>
        <topology evidence="3">Peripheral membrane protein</topology>
    </subcellularLocation>
    <subcellularLocation>
        <location evidence="2">Mitochondrion intermembrane space</location>
    </subcellularLocation>
</comment>
<accession>A0A0C9V3I3</accession>
<evidence type="ECO:0000256" key="11">
    <source>
        <dbReference type="ARBA" id="ARBA00023136"/>
    </source>
</evidence>
<evidence type="ECO:0000256" key="1">
    <source>
        <dbReference type="ARBA" id="ARBA00003195"/>
    </source>
</evidence>
<evidence type="ECO:0000256" key="9">
    <source>
        <dbReference type="ARBA" id="ARBA00022982"/>
    </source>
</evidence>
<keyword evidence="11" id="KW-0472">Membrane</keyword>
<protein>
    <recommendedName>
        <fullName evidence="5">NADH dehydrogenase [ubiquinone] 1 beta subcomplex subunit 7</fullName>
    </recommendedName>
</protein>
<evidence type="ECO:0000256" key="8">
    <source>
        <dbReference type="ARBA" id="ARBA00022792"/>
    </source>
</evidence>
<evidence type="ECO:0000256" key="2">
    <source>
        <dbReference type="ARBA" id="ARBA00004569"/>
    </source>
</evidence>
<evidence type="ECO:0000256" key="12">
    <source>
        <dbReference type="ARBA" id="ARBA00023157"/>
    </source>
</evidence>
<dbReference type="OrthoDB" id="268414at2759"/>
<dbReference type="Pfam" id="PF05676">
    <property type="entry name" value="NDUF_B7"/>
    <property type="match status" value="1"/>
</dbReference>